<comment type="caution">
    <text evidence="2">The sequence shown here is derived from an EMBL/GenBank/DDBJ whole genome shotgun (WGS) entry which is preliminary data.</text>
</comment>
<dbReference type="GO" id="GO:0016301">
    <property type="term" value="F:kinase activity"/>
    <property type="evidence" value="ECO:0007669"/>
    <property type="project" value="UniProtKB-KW"/>
</dbReference>
<gene>
    <name evidence="2" type="ORF">J2S59_000583</name>
</gene>
<accession>A0ABT9NK34</accession>
<dbReference type="PANTHER" id="PTHR21310:SF40">
    <property type="entry name" value="AMINOGLYCOSIDE PHOSPHOTRANSFERASE DOMAIN-CONTAINING PROTEIN-RELATED"/>
    <property type="match status" value="1"/>
</dbReference>
<dbReference type="SUPFAM" id="SSF56112">
    <property type="entry name" value="Protein kinase-like (PK-like)"/>
    <property type="match status" value="1"/>
</dbReference>
<dbReference type="Gene3D" id="3.90.1200.10">
    <property type="match status" value="1"/>
</dbReference>
<evidence type="ECO:0000313" key="3">
    <source>
        <dbReference type="Proteomes" id="UP001240447"/>
    </source>
</evidence>
<proteinExistence type="predicted"/>
<dbReference type="PANTHER" id="PTHR21310">
    <property type="entry name" value="AMINOGLYCOSIDE PHOSPHOTRANSFERASE-RELATED-RELATED"/>
    <property type="match status" value="1"/>
</dbReference>
<dbReference type="InterPro" id="IPR051678">
    <property type="entry name" value="AGP_Transferase"/>
</dbReference>
<sequence>MTAVELVSGGTQNILLAFTLDGHRRVLRRPPVNKRPESDQVARREARIVTALGSTDVPHPRLLASCAGTDVLGAAFHVAEYVDGFSLWGPVPEPWSSDPSWVQMAGLDTVDAFAALARVDPEAFGLGDFVRPGPWAARQPDRWLRQLSSYDELDGGTDEAERLPGAAAAHAWLVANIPSTERLGLLHGDAHLGNVLVRRDGTGVVLVDWELATVGDPLLDLAQLLATWPVEGSPYFERVQVAGLPDVEEVVARWATASGRPIDDLAWYRVLAAYRLAVLLEGTHARARAGLVPLSTGRTLHQRACGLLAAVTYNPWSADVGL</sequence>
<evidence type="ECO:0000313" key="2">
    <source>
        <dbReference type="EMBL" id="MDP9820774.1"/>
    </source>
</evidence>
<feature type="domain" description="Aminoglycoside phosphotransferase" evidence="1">
    <location>
        <begin position="6"/>
        <end position="242"/>
    </location>
</feature>
<dbReference type="InterPro" id="IPR011009">
    <property type="entry name" value="Kinase-like_dom_sf"/>
</dbReference>
<name>A0ABT9NK34_9ACTN</name>
<keyword evidence="2" id="KW-0418">Kinase</keyword>
<dbReference type="Pfam" id="PF01636">
    <property type="entry name" value="APH"/>
    <property type="match status" value="1"/>
</dbReference>
<dbReference type="Proteomes" id="UP001240447">
    <property type="component" value="Unassembled WGS sequence"/>
</dbReference>
<reference evidence="2 3" key="1">
    <citation type="submission" date="2023-07" db="EMBL/GenBank/DDBJ databases">
        <title>Sequencing the genomes of 1000 actinobacteria strains.</title>
        <authorList>
            <person name="Klenk H.-P."/>
        </authorList>
    </citation>
    <scope>NUCLEOTIDE SEQUENCE [LARGE SCALE GENOMIC DNA]</scope>
    <source>
        <strain evidence="2 3">GD13</strain>
    </source>
</reference>
<dbReference type="EMBL" id="JAUSQM010000001">
    <property type="protein sequence ID" value="MDP9820774.1"/>
    <property type="molecule type" value="Genomic_DNA"/>
</dbReference>
<dbReference type="RefSeq" id="WP_306824787.1">
    <property type="nucleotide sequence ID" value="NZ_JAUSQM010000001.1"/>
</dbReference>
<keyword evidence="3" id="KW-1185">Reference proteome</keyword>
<dbReference type="Gene3D" id="3.30.200.20">
    <property type="entry name" value="Phosphorylase Kinase, domain 1"/>
    <property type="match status" value="1"/>
</dbReference>
<dbReference type="InterPro" id="IPR002575">
    <property type="entry name" value="Aminoglycoside_PTrfase"/>
</dbReference>
<dbReference type="InterPro" id="IPR041726">
    <property type="entry name" value="ACAD10_11_N"/>
</dbReference>
<protein>
    <submittedName>
        <fullName evidence="2">Aminoglycoside phosphotransferase (APT) family kinase protein</fullName>
    </submittedName>
</protein>
<organism evidence="2 3">
    <name type="scientific">Nocardioides massiliensis</name>
    <dbReference type="NCBI Taxonomy" id="1325935"/>
    <lineage>
        <taxon>Bacteria</taxon>
        <taxon>Bacillati</taxon>
        <taxon>Actinomycetota</taxon>
        <taxon>Actinomycetes</taxon>
        <taxon>Propionibacteriales</taxon>
        <taxon>Nocardioidaceae</taxon>
        <taxon>Nocardioides</taxon>
    </lineage>
</organism>
<keyword evidence="2" id="KW-0808">Transferase</keyword>
<evidence type="ECO:0000259" key="1">
    <source>
        <dbReference type="Pfam" id="PF01636"/>
    </source>
</evidence>
<dbReference type="CDD" id="cd05154">
    <property type="entry name" value="ACAD10_11_N-like"/>
    <property type="match status" value="1"/>
</dbReference>